<keyword evidence="4" id="KW-1185">Reference proteome</keyword>
<organism evidence="3 4">
    <name type="scientific">Pseudomaricurvus hydrocarbonicus</name>
    <dbReference type="NCBI Taxonomy" id="1470433"/>
    <lineage>
        <taxon>Bacteria</taxon>
        <taxon>Pseudomonadati</taxon>
        <taxon>Pseudomonadota</taxon>
        <taxon>Gammaproteobacteria</taxon>
        <taxon>Cellvibrionales</taxon>
        <taxon>Cellvibrionaceae</taxon>
        <taxon>Pseudomaricurvus</taxon>
    </lineage>
</organism>
<dbReference type="AlphaFoldDB" id="A0A9E5MQL0"/>
<dbReference type="GO" id="GO:0016020">
    <property type="term" value="C:membrane"/>
    <property type="evidence" value="ECO:0007669"/>
    <property type="project" value="TreeGrafter"/>
</dbReference>
<evidence type="ECO:0000313" key="3">
    <source>
        <dbReference type="EMBL" id="NHO68534.1"/>
    </source>
</evidence>
<evidence type="ECO:0000256" key="1">
    <source>
        <dbReference type="ARBA" id="ARBA00022801"/>
    </source>
</evidence>
<keyword evidence="1 3" id="KW-0378">Hydrolase</keyword>
<dbReference type="EMBL" id="JAAONZ010000037">
    <property type="protein sequence ID" value="NHO68534.1"/>
    <property type="molecule type" value="Genomic_DNA"/>
</dbReference>
<dbReference type="PANTHER" id="PTHR43798:SF31">
    <property type="entry name" value="AB HYDROLASE SUPERFAMILY PROTEIN YCLE"/>
    <property type="match status" value="1"/>
</dbReference>
<evidence type="ECO:0000259" key="2">
    <source>
        <dbReference type="Pfam" id="PF00561"/>
    </source>
</evidence>
<dbReference type="PANTHER" id="PTHR43798">
    <property type="entry name" value="MONOACYLGLYCEROL LIPASE"/>
    <property type="match status" value="1"/>
</dbReference>
<protein>
    <submittedName>
        <fullName evidence="3">Alpha/beta hydrolase</fullName>
    </submittedName>
</protein>
<dbReference type="InterPro" id="IPR000073">
    <property type="entry name" value="AB_hydrolase_1"/>
</dbReference>
<name>A0A9E5MQL0_9GAMM</name>
<gene>
    <name evidence="3" type="ORF">G8770_23525</name>
</gene>
<comment type="caution">
    <text evidence="3">The sequence shown here is derived from an EMBL/GenBank/DDBJ whole genome shotgun (WGS) entry which is preliminary data.</text>
</comment>
<dbReference type="InterPro" id="IPR050266">
    <property type="entry name" value="AB_hydrolase_sf"/>
</dbReference>
<dbReference type="RefSeq" id="WP_167192499.1">
    <property type="nucleotide sequence ID" value="NZ_JAAONZ010000037.1"/>
</dbReference>
<dbReference type="GO" id="GO:0016787">
    <property type="term" value="F:hydrolase activity"/>
    <property type="evidence" value="ECO:0007669"/>
    <property type="project" value="UniProtKB-KW"/>
</dbReference>
<dbReference type="Pfam" id="PF00561">
    <property type="entry name" value="Abhydrolase_1"/>
    <property type="match status" value="1"/>
</dbReference>
<sequence>MSSLNGDAITNTPVMVPAAGLNFYALQRGETPRTLFIHGFGGDLHTWDRVFSYLDPDLAALRYDLRGFGRTPCPDSIPFRHSDDLLALLDSLAILQCDLVGVSMGGSVALNFALNHPQRVRSLVLISPGLMGWEWSEVWQRQWAKIVATARAGKMDRARQLFYSHPLFFSTRASDAADDLYDSIMRYSGQEWLQNFEQPSLPDVDRLLELKRPTLLLSGGCDLSDFQVIADLLSACVENIQRIDFPELGHLIHLEDPQACAQSVQTFLHQQQTVHQH</sequence>
<dbReference type="Proteomes" id="UP000787472">
    <property type="component" value="Unassembled WGS sequence"/>
</dbReference>
<dbReference type="InterPro" id="IPR029058">
    <property type="entry name" value="AB_hydrolase_fold"/>
</dbReference>
<evidence type="ECO:0000313" key="4">
    <source>
        <dbReference type="Proteomes" id="UP000787472"/>
    </source>
</evidence>
<dbReference type="PRINTS" id="PR00111">
    <property type="entry name" value="ABHYDROLASE"/>
</dbReference>
<feature type="domain" description="AB hydrolase-1" evidence="2">
    <location>
        <begin position="35"/>
        <end position="257"/>
    </location>
</feature>
<reference evidence="3" key="1">
    <citation type="submission" date="2020-03" db="EMBL/GenBank/DDBJ databases">
        <authorList>
            <person name="Guo F."/>
        </authorList>
    </citation>
    <scope>NUCLEOTIDE SEQUENCE</scope>
    <source>
        <strain evidence="3">JCM 30134</strain>
    </source>
</reference>
<proteinExistence type="predicted"/>
<dbReference type="SUPFAM" id="SSF53474">
    <property type="entry name" value="alpha/beta-Hydrolases"/>
    <property type="match status" value="1"/>
</dbReference>
<dbReference type="Gene3D" id="3.40.50.1820">
    <property type="entry name" value="alpha/beta hydrolase"/>
    <property type="match status" value="1"/>
</dbReference>
<accession>A0A9E5MQL0</accession>